<dbReference type="CDD" id="cd00067">
    <property type="entry name" value="GAL4"/>
    <property type="match status" value="1"/>
</dbReference>
<evidence type="ECO:0000256" key="4">
    <source>
        <dbReference type="SAM" id="Coils"/>
    </source>
</evidence>
<dbReference type="OrthoDB" id="3014581at2759"/>
<evidence type="ECO:0000259" key="5">
    <source>
        <dbReference type="PROSITE" id="PS50048"/>
    </source>
</evidence>
<evidence type="ECO:0000313" key="7">
    <source>
        <dbReference type="Proteomes" id="UP000813461"/>
    </source>
</evidence>
<dbReference type="PROSITE" id="PS00463">
    <property type="entry name" value="ZN2_CY6_FUNGAL_1"/>
    <property type="match status" value="1"/>
</dbReference>
<organism evidence="6 7">
    <name type="scientific">Paraphoma chrysanthemicola</name>
    <dbReference type="NCBI Taxonomy" id="798071"/>
    <lineage>
        <taxon>Eukaryota</taxon>
        <taxon>Fungi</taxon>
        <taxon>Dikarya</taxon>
        <taxon>Ascomycota</taxon>
        <taxon>Pezizomycotina</taxon>
        <taxon>Dothideomycetes</taxon>
        <taxon>Pleosporomycetidae</taxon>
        <taxon>Pleosporales</taxon>
        <taxon>Pleosporineae</taxon>
        <taxon>Phaeosphaeriaceae</taxon>
        <taxon>Paraphoma</taxon>
    </lineage>
</organism>
<keyword evidence="2" id="KW-0479">Metal-binding</keyword>
<dbReference type="GO" id="GO:0005634">
    <property type="term" value="C:nucleus"/>
    <property type="evidence" value="ECO:0007669"/>
    <property type="project" value="UniProtKB-SubCell"/>
</dbReference>
<keyword evidence="7" id="KW-1185">Reference proteome</keyword>
<evidence type="ECO:0000256" key="2">
    <source>
        <dbReference type="ARBA" id="ARBA00022723"/>
    </source>
</evidence>
<dbReference type="GO" id="GO:0000981">
    <property type="term" value="F:DNA-binding transcription factor activity, RNA polymerase II-specific"/>
    <property type="evidence" value="ECO:0007669"/>
    <property type="project" value="InterPro"/>
</dbReference>
<reference evidence="6" key="1">
    <citation type="journal article" date="2021" name="Nat. Commun.">
        <title>Genetic determinants of endophytism in the Arabidopsis root mycobiome.</title>
        <authorList>
            <person name="Mesny F."/>
            <person name="Miyauchi S."/>
            <person name="Thiergart T."/>
            <person name="Pickel B."/>
            <person name="Atanasova L."/>
            <person name="Karlsson M."/>
            <person name="Huettel B."/>
            <person name="Barry K.W."/>
            <person name="Haridas S."/>
            <person name="Chen C."/>
            <person name="Bauer D."/>
            <person name="Andreopoulos W."/>
            <person name="Pangilinan J."/>
            <person name="LaButti K."/>
            <person name="Riley R."/>
            <person name="Lipzen A."/>
            <person name="Clum A."/>
            <person name="Drula E."/>
            <person name="Henrissat B."/>
            <person name="Kohler A."/>
            <person name="Grigoriev I.V."/>
            <person name="Martin F.M."/>
            <person name="Hacquard S."/>
        </authorList>
    </citation>
    <scope>NUCLEOTIDE SEQUENCE</scope>
    <source>
        <strain evidence="6">MPI-SDFR-AT-0120</strain>
    </source>
</reference>
<protein>
    <recommendedName>
        <fullName evidence="5">Zn(2)-C6 fungal-type domain-containing protein</fullName>
    </recommendedName>
</protein>
<dbReference type="InterPro" id="IPR050613">
    <property type="entry name" value="Sec_Metabolite_Reg"/>
</dbReference>
<keyword evidence="3" id="KW-0539">Nucleus</keyword>
<comment type="caution">
    <text evidence="6">The sequence shown here is derived from an EMBL/GenBank/DDBJ whole genome shotgun (WGS) entry which is preliminary data.</text>
</comment>
<dbReference type="PANTHER" id="PTHR31001">
    <property type="entry name" value="UNCHARACTERIZED TRANSCRIPTIONAL REGULATORY PROTEIN"/>
    <property type="match status" value="1"/>
</dbReference>
<dbReference type="InterPro" id="IPR007219">
    <property type="entry name" value="XnlR_reg_dom"/>
</dbReference>
<dbReference type="AlphaFoldDB" id="A0A8K0R250"/>
<accession>A0A8K0R250</accession>
<dbReference type="Pfam" id="PF04082">
    <property type="entry name" value="Fungal_trans"/>
    <property type="match status" value="1"/>
</dbReference>
<evidence type="ECO:0000256" key="3">
    <source>
        <dbReference type="ARBA" id="ARBA00023242"/>
    </source>
</evidence>
<dbReference type="InterPro" id="IPR036864">
    <property type="entry name" value="Zn2-C6_fun-type_DNA-bd_sf"/>
</dbReference>
<dbReference type="PANTHER" id="PTHR31001:SF90">
    <property type="entry name" value="CENTROMERE DNA-BINDING PROTEIN COMPLEX CBF3 SUBUNIT B"/>
    <property type="match status" value="1"/>
</dbReference>
<dbReference type="Pfam" id="PF00172">
    <property type="entry name" value="Zn_clus"/>
    <property type="match status" value="1"/>
</dbReference>
<dbReference type="SMART" id="SM00066">
    <property type="entry name" value="GAL4"/>
    <property type="match status" value="1"/>
</dbReference>
<dbReference type="GO" id="GO:0008270">
    <property type="term" value="F:zinc ion binding"/>
    <property type="evidence" value="ECO:0007669"/>
    <property type="project" value="InterPro"/>
</dbReference>
<keyword evidence="4" id="KW-0175">Coiled coil</keyword>
<comment type="subcellular location">
    <subcellularLocation>
        <location evidence="1">Nucleus</location>
    </subcellularLocation>
</comment>
<dbReference type="CDD" id="cd12148">
    <property type="entry name" value="fungal_TF_MHR"/>
    <property type="match status" value="1"/>
</dbReference>
<name>A0A8K0R250_9PLEO</name>
<sequence length="716" mass="80192">MPASVKQKTGRKGQFSCNFCRSRKLRCDRPLPCTSCKSRGRTCQFEPSHTNSEPCQTAALTLAEIIPQQQERVATTPLPISTSTKPLAPTQHGLLTEVQALRKLAEDLERRVAQSTVNNESPIVVSDVSTTPDSQDVTPLSDTPLSNLSHFSEVVAHLQRVSRSQSSIDAIPDEDVVFRIEHIQTIPQAPTYNTQLGKPTSCIWIPHLSETKTLLEHYISNLSHIQHVIHPPSLRTAICNLYRKISAHERLEPGTVILLLSIIANATHVWVAGDTADGESSLFLSSTQAHAQTRMWVKAAQTVLNATQNDAGTLETIQGIILLSFVVCNVECVSMRYRSLISSGLLLGHELGLHRLDRDTNTTKDDLATEMGRRAWWYLVATDWLIAARFDGPTEGVYQAHPLQMTVNKPRNVNDIDFKDGYFFPPQPLHQPTDMSYFLQRIQLAEISRDMVDRSQMAIVKSGQSNYYEGVMTMDSKLEQMIHNVPDFFQLKNYELFAEYNRTSSIFLQAYMLNSLMHTQRCRMHLAYLTTGSRDDPAYASSREACLTSAKHIIYTETRLLESKHAFVQIRGRLAAILYGVFIAGIVLLMDVCLHRPQAVQDEAQRGELATALSIIQDMRNYSMAAASLHESLLQIVSRYGAQQPQKQVQSDTADMLSSRQQGGWTTLNAHENAIASATQSSSTFDQQMEEPASSIYFDQLHWDDLFTGLATSSFF</sequence>
<dbReference type="Gene3D" id="4.10.240.10">
    <property type="entry name" value="Zn(2)-C6 fungal-type DNA-binding domain"/>
    <property type="match status" value="1"/>
</dbReference>
<dbReference type="EMBL" id="JAGMVJ010000013">
    <property type="protein sequence ID" value="KAH7083994.1"/>
    <property type="molecule type" value="Genomic_DNA"/>
</dbReference>
<feature type="coiled-coil region" evidence="4">
    <location>
        <begin position="91"/>
        <end position="118"/>
    </location>
</feature>
<feature type="domain" description="Zn(2)-C6 fungal-type" evidence="5">
    <location>
        <begin position="16"/>
        <end position="45"/>
    </location>
</feature>
<evidence type="ECO:0000313" key="6">
    <source>
        <dbReference type="EMBL" id="KAH7083994.1"/>
    </source>
</evidence>
<dbReference type="InterPro" id="IPR001138">
    <property type="entry name" value="Zn2Cys6_DnaBD"/>
</dbReference>
<dbReference type="SUPFAM" id="SSF57701">
    <property type="entry name" value="Zn2/Cys6 DNA-binding domain"/>
    <property type="match status" value="1"/>
</dbReference>
<proteinExistence type="predicted"/>
<dbReference type="PROSITE" id="PS50048">
    <property type="entry name" value="ZN2_CY6_FUNGAL_2"/>
    <property type="match status" value="1"/>
</dbReference>
<dbReference type="GO" id="GO:0003677">
    <property type="term" value="F:DNA binding"/>
    <property type="evidence" value="ECO:0007669"/>
    <property type="project" value="InterPro"/>
</dbReference>
<dbReference type="GO" id="GO:0006351">
    <property type="term" value="P:DNA-templated transcription"/>
    <property type="evidence" value="ECO:0007669"/>
    <property type="project" value="InterPro"/>
</dbReference>
<evidence type="ECO:0000256" key="1">
    <source>
        <dbReference type="ARBA" id="ARBA00004123"/>
    </source>
</evidence>
<gene>
    <name evidence="6" type="ORF">FB567DRAFT_550997</name>
</gene>
<dbReference type="Proteomes" id="UP000813461">
    <property type="component" value="Unassembled WGS sequence"/>
</dbReference>